<dbReference type="EMBL" id="CCYD01000435">
    <property type="protein sequence ID" value="CEG39687.1"/>
    <property type="molecule type" value="Genomic_DNA"/>
</dbReference>
<protein>
    <submittedName>
        <fullName evidence="2">Uncharacterized protein</fullName>
    </submittedName>
</protein>
<dbReference type="RefSeq" id="XP_024576056.1">
    <property type="nucleotide sequence ID" value="XM_024725262.1"/>
</dbReference>
<evidence type="ECO:0000256" key="1">
    <source>
        <dbReference type="SAM" id="MobiDB-lite"/>
    </source>
</evidence>
<accession>A0A0P1AGH9</accession>
<keyword evidence="3" id="KW-1185">Reference proteome</keyword>
<sequence>MHVTLRHETPGPLRVSHPAQRTLQPPSGYGFQHKVHVHQNKIVSMLKTSEKCKYRTLRDYSSQN</sequence>
<dbReference type="GeneID" id="36404978"/>
<dbReference type="AlphaFoldDB" id="A0A0P1AGH9"/>
<proteinExistence type="predicted"/>
<organism evidence="2 3">
    <name type="scientific">Plasmopara halstedii</name>
    <name type="common">Downy mildew of sunflower</name>
    <dbReference type="NCBI Taxonomy" id="4781"/>
    <lineage>
        <taxon>Eukaryota</taxon>
        <taxon>Sar</taxon>
        <taxon>Stramenopiles</taxon>
        <taxon>Oomycota</taxon>
        <taxon>Peronosporomycetes</taxon>
        <taxon>Peronosporales</taxon>
        <taxon>Peronosporaceae</taxon>
        <taxon>Plasmopara</taxon>
    </lineage>
</organism>
<dbReference type="Proteomes" id="UP000054928">
    <property type="component" value="Unassembled WGS sequence"/>
</dbReference>
<evidence type="ECO:0000313" key="3">
    <source>
        <dbReference type="Proteomes" id="UP000054928"/>
    </source>
</evidence>
<name>A0A0P1AGH9_PLAHL</name>
<reference evidence="3" key="1">
    <citation type="submission" date="2014-09" db="EMBL/GenBank/DDBJ databases">
        <authorList>
            <person name="Sharma Rahul"/>
            <person name="Thines Marco"/>
        </authorList>
    </citation>
    <scope>NUCLEOTIDE SEQUENCE [LARGE SCALE GENOMIC DNA]</scope>
</reference>
<feature type="region of interest" description="Disordered" evidence="1">
    <location>
        <begin position="1"/>
        <end position="30"/>
    </location>
</feature>
<evidence type="ECO:0000313" key="2">
    <source>
        <dbReference type="EMBL" id="CEG39687.1"/>
    </source>
</evidence>